<evidence type="ECO:0000313" key="5">
    <source>
        <dbReference type="EMBL" id="NKY20773.1"/>
    </source>
</evidence>
<feature type="domain" description="AMP-binding enzyme C-terminal" evidence="4">
    <location>
        <begin position="478"/>
        <end position="553"/>
    </location>
</feature>
<dbReference type="PANTHER" id="PTHR43201">
    <property type="entry name" value="ACYL-COA SYNTHETASE"/>
    <property type="match status" value="1"/>
</dbReference>
<comment type="caution">
    <text evidence="5">The sequence shown here is derived from an EMBL/GenBank/DDBJ whole genome shotgun (WGS) entry which is preliminary data.</text>
</comment>
<feature type="domain" description="AMP-dependent synthetase/ligase" evidence="3">
    <location>
        <begin position="40"/>
        <end position="420"/>
    </location>
</feature>
<dbReference type="AlphaFoldDB" id="A0A846X6Q4"/>
<evidence type="ECO:0000259" key="4">
    <source>
        <dbReference type="Pfam" id="PF13193"/>
    </source>
</evidence>
<dbReference type="EMBL" id="JAAXOQ010000042">
    <property type="protein sequence ID" value="NKY20773.1"/>
    <property type="molecule type" value="Genomic_DNA"/>
</dbReference>
<keyword evidence="2" id="KW-0436">Ligase</keyword>
<dbReference type="PANTHER" id="PTHR43201:SF5">
    <property type="entry name" value="MEDIUM-CHAIN ACYL-COA LIGASE ACSF2, MITOCHONDRIAL"/>
    <property type="match status" value="1"/>
</dbReference>
<gene>
    <name evidence="5" type="ORF">HF999_20670</name>
</gene>
<reference evidence="5 6" key="1">
    <citation type="submission" date="2020-04" db="EMBL/GenBank/DDBJ databases">
        <title>MicrobeNet Type strains.</title>
        <authorList>
            <person name="Nicholson A.C."/>
        </authorList>
    </citation>
    <scope>NUCLEOTIDE SEQUENCE [LARGE SCALE GENOMIC DNA]</scope>
    <source>
        <strain evidence="5 6">DSM 44113</strain>
    </source>
</reference>
<comment type="similarity">
    <text evidence="1">Belongs to the ATP-dependent AMP-binding enzyme family.</text>
</comment>
<dbReference type="GO" id="GO:0031956">
    <property type="term" value="F:medium-chain fatty acid-CoA ligase activity"/>
    <property type="evidence" value="ECO:0007669"/>
    <property type="project" value="TreeGrafter"/>
</dbReference>
<dbReference type="NCBIfam" id="NF005714">
    <property type="entry name" value="PRK07529.1"/>
    <property type="match status" value="1"/>
</dbReference>
<organism evidence="5 6">
    <name type="scientific">Tsukamurella spumae</name>
    <dbReference type="NCBI Taxonomy" id="44753"/>
    <lineage>
        <taxon>Bacteria</taxon>
        <taxon>Bacillati</taxon>
        <taxon>Actinomycetota</taxon>
        <taxon>Actinomycetes</taxon>
        <taxon>Mycobacteriales</taxon>
        <taxon>Tsukamurellaceae</taxon>
        <taxon>Tsukamurella</taxon>
    </lineage>
</organism>
<dbReference type="Pfam" id="PF13193">
    <property type="entry name" value="AMP-binding_C"/>
    <property type="match status" value="1"/>
</dbReference>
<name>A0A846X6Q4_9ACTN</name>
<dbReference type="Proteomes" id="UP000582646">
    <property type="component" value="Unassembled WGS sequence"/>
</dbReference>
<dbReference type="Gene3D" id="3.30.300.30">
    <property type="match status" value="1"/>
</dbReference>
<dbReference type="InterPro" id="IPR045851">
    <property type="entry name" value="AMP-bd_C_sf"/>
</dbReference>
<sequence>MTAAPTTMWPRYDGPADLAAIESVPLDQRGLPASTYDALARAATAWPDRPAVRVLADAERWDDPIERTYSELLAAVDHHASVLRSAGVGRGDAVAVLSPNCLELVETILAAQRAGVVAPVNPAMDARHVRALLRRSGARVLVAAGPDLDPEVFAKLPEIVGDTEIDTVFLLRPTAGGSAAAPSIPGAGTVAYLAEEPAGPALDDAPSADDIASLFHTGGTTGTPKLAAHTHRNELANAWMIAAHSILDERSVILAGLPLFHVNALMVTVLAPMLRGQTVVWAGPLGYRDKALFGVFWRLVERERIATMSAVPTVYSVLAQCPVDADISSLRMCIVGASMLPPAVRVAFETHTGTALLEGYGLTEATCGSARSFLDGQPAGSVGQRMPYQRIAAVDESWSPVPAGSVGRVVISGPTVFAGYVRGRTPDGFQLDNAGSVREGWLDTGDLGSVDADGFLTLTGRAKDLIIRGGHNINPGDIEDVLLGHPDVTGAGVVGRPDIHSGEVPVAYVTVRAGSTVSGQDLESWAAGRVPEAAAAPKAVTVVDVLPVTAVGKPYKLDLRADATRSALHAALAEKGVEAEVVTRVEDGAVVAVVTPPFGDRDPVSHILDAFPVRWEWAER</sequence>
<dbReference type="RefSeq" id="WP_168547691.1">
    <property type="nucleotide sequence ID" value="NZ_BAAAKS010000028.1"/>
</dbReference>
<evidence type="ECO:0000256" key="1">
    <source>
        <dbReference type="ARBA" id="ARBA00006432"/>
    </source>
</evidence>
<proteinExistence type="inferred from homology"/>
<keyword evidence="6" id="KW-1185">Reference proteome</keyword>
<dbReference type="InterPro" id="IPR000873">
    <property type="entry name" value="AMP-dep_synth/lig_dom"/>
</dbReference>
<dbReference type="InterPro" id="IPR042099">
    <property type="entry name" value="ANL_N_sf"/>
</dbReference>
<dbReference type="SUPFAM" id="SSF56801">
    <property type="entry name" value="Acetyl-CoA synthetase-like"/>
    <property type="match status" value="1"/>
</dbReference>
<dbReference type="PROSITE" id="PS00455">
    <property type="entry name" value="AMP_BINDING"/>
    <property type="match status" value="1"/>
</dbReference>
<evidence type="ECO:0000259" key="3">
    <source>
        <dbReference type="Pfam" id="PF00501"/>
    </source>
</evidence>
<dbReference type="InterPro" id="IPR025110">
    <property type="entry name" value="AMP-bd_C"/>
</dbReference>
<dbReference type="Pfam" id="PF00501">
    <property type="entry name" value="AMP-binding"/>
    <property type="match status" value="1"/>
</dbReference>
<protein>
    <submittedName>
        <fullName evidence="5">Acyl-CoA synthetase</fullName>
    </submittedName>
</protein>
<evidence type="ECO:0000313" key="6">
    <source>
        <dbReference type="Proteomes" id="UP000582646"/>
    </source>
</evidence>
<evidence type="ECO:0000256" key="2">
    <source>
        <dbReference type="ARBA" id="ARBA00022598"/>
    </source>
</evidence>
<dbReference type="Gene3D" id="3.40.50.12780">
    <property type="entry name" value="N-terminal domain of ligase-like"/>
    <property type="match status" value="1"/>
</dbReference>
<dbReference type="GO" id="GO:0006631">
    <property type="term" value="P:fatty acid metabolic process"/>
    <property type="evidence" value="ECO:0007669"/>
    <property type="project" value="TreeGrafter"/>
</dbReference>
<accession>A0A846X6Q4</accession>
<dbReference type="InterPro" id="IPR020845">
    <property type="entry name" value="AMP-binding_CS"/>
</dbReference>